<feature type="region of interest" description="Disordered" evidence="1">
    <location>
        <begin position="1"/>
        <end position="34"/>
    </location>
</feature>
<dbReference type="AlphaFoldDB" id="A0AAU9NAJ5"/>
<feature type="compositionally biased region" description="Polar residues" evidence="1">
    <location>
        <begin position="1"/>
        <end position="25"/>
    </location>
</feature>
<evidence type="ECO:0000313" key="3">
    <source>
        <dbReference type="Proteomes" id="UP001157418"/>
    </source>
</evidence>
<evidence type="ECO:0000256" key="1">
    <source>
        <dbReference type="SAM" id="MobiDB-lite"/>
    </source>
</evidence>
<reference evidence="2 3" key="1">
    <citation type="submission" date="2022-01" db="EMBL/GenBank/DDBJ databases">
        <authorList>
            <person name="Xiong W."/>
            <person name="Schranz E."/>
        </authorList>
    </citation>
    <scope>NUCLEOTIDE SEQUENCE [LARGE SCALE GENOMIC DNA]</scope>
</reference>
<proteinExistence type="predicted"/>
<accession>A0AAU9NAJ5</accession>
<comment type="caution">
    <text evidence="2">The sequence shown here is derived from an EMBL/GenBank/DDBJ whole genome shotgun (WGS) entry which is preliminary data.</text>
</comment>
<keyword evidence="3" id="KW-1185">Reference proteome</keyword>
<name>A0AAU9NAJ5_9ASTR</name>
<protein>
    <submittedName>
        <fullName evidence="2">Uncharacterized protein</fullName>
    </submittedName>
</protein>
<dbReference type="Proteomes" id="UP001157418">
    <property type="component" value="Unassembled WGS sequence"/>
</dbReference>
<evidence type="ECO:0000313" key="2">
    <source>
        <dbReference type="EMBL" id="CAH1435269.1"/>
    </source>
</evidence>
<sequence length="255" mass="28075">MNTTTPPKKQQIPQNNSPIDSSVNSHFHKRRKSSAFASVKMAHFDSPDPKTKFPVKETMNLGDETKNDLKISCSLCKNPLGLAENDYSVPCSLMSLSKVHLVSSWKGREKGGTSVAVVVSDICCVDGRIWKRSGDEGIWSKEDGRVFNTAFYPFCSDQVNCLGLHVVATDSSNVQLLNKEVSPSSVTSLSKGVSQNPFEKFAYTSPQTNSIGWRTTKSKMRLPKKVQLYTYALYKAAKTASISTGAYSRRGLCKS</sequence>
<organism evidence="2 3">
    <name type="scientific">Lactuca virosa</name>
    <dbReference type="NCBI Taxonomy" id="75947"/>
    <lineage>
        <taxon>Eukaryota</taxon>
        <taxon>Viridiplantae</taxon>
        <taxon>Streptophyta</taxon>
        <taxon>Embryophyta</taxon>
        <taxon>Tracheophyta</taxon>
        <taxon>Spermatophyta</taxon>
        <taxon>Magnoliopsida</taxon>
        <taxon>eudicotyledons</taxon>
        <taxon>Gunneridae</taxon>
        <taxon>Pentapetalae</taxon>
        <taxon>asterids</taxon>
        <taxon>campanulids</taxon>
        <taxon>Asterales</taxon>
        <taxon>Asteraceae</taxon>
        <taxon>Cichorioideae</taxon>
        <taxon>Cichorieae</taxon>
        <taxon>Lactucinae</taxon>
        <taxon>Lactuca</taxon>
    </lineage>
</organism>
<dbReference type="EMBL" id="CAKMRJ010004445">
    <property type="protein sequence ID" value="CAH1435269.1"/>
    <property type="molecule type" value="Genomic_DNA"/>
</dbReference>
<gene>
    <name evidence="2" type="ORF">LVIROSA_LOCUS21726</name>
</gene>